<organism evidence="3 4">
    <name type="scientific">Malaciobacter molluscorum LMG 25693</name>
    <dbReference type="NCBI Taxonomy" id="870501"/>
    <lineage>
        <taxon>Bacteria</taxon>
        <taxon>Pseudomonadati</taxon>
        <taxon>Campylobacterota</taxon>
        <taxon>Epsilonproteobacteria</taxon>
        <taxon>Campylobacterales</taxon>
        <taxon>Arcobacteraceae</taxon>
        <taxon>Malaciobacter</taxon>
    </lineage>
</organism>
<dbReference type="Pfam" id="PF05721">
    <property type="entry name" value="PhyH"/>
    <property type="match status" value="1"/>
</dbReference>
<protein>
    <submittedName>
        <fullName evidence="2">PhyH family dioxygenase</fullName>
    </submittedName>
    <submittedName>
        <fullName evidence="3">Phytanoyl-CoA dioxygenase</fullName>
    </submittedName>
</protein>
<evidence type="ECO:0000313" key="2">
    <source>
        <dbReference type="EMBL" id="AXX93320.1"/>
    </source>
</evidence>
<accession>A0A2G1DI04</accession>
<evidence type="ECO:0000256" key="1">
    <source>
        <dbReference type="ARBA" id="ARBA00001954"/>
    </source>
</evidence>
<evidence type="ECO:0000313" key="4">
    <source>
        <dbReference type="Proteomes" id="UP000221222"/>
    </source>
</evidence>
<reference evidence="3 4" key="1">
    <citation type="submission" date="2017-09" db="EMBL/GenBank/DDBJ databases">
        <title>Arcobacter canalis sp. nov., a new species isolated from a water canal contaminated with urban sewage.</title>
        <authorList>
            <person name="Perez-Cataluna A."/>
            <person name="Salas-Masso N."/>
            <person name="Figueras M.J."/>
        </authorList>
    </citation>
    <scope>NUCLEOTIDE SEQUENCE [LARGE SCALE GENOMIC DNA]</scope>
    <source>
        <strain evidence="3 4">F98-3</strain>
    </source>
</reference>
<dbReference type="PANTHER" id="PTHR20883:SF48">
    <property type="entry name" value="ECTOINE DIOXYGENASE"/>
    <property type="match status" value="1"/>
</dbReference>
<name>A0A2G1DI04_9BACT</name>
<reference evidence="2 5" key="2">
    <citation type="submission" date="2018-08" db="EMBL/GenBank/DDBJ databases">
        <title>Complete genome of the Arcobacter molluscorum type strain LMG 25693.</title>
        <authorList>
            <person name="Miller W.G."/>
            <person name="Yee E."/>
            <person name="Bono J.L."/>
        </authorList>
    </citation>
    <scope>NUCLEOTIDE SEQUENCE [LARGE SCALE GENOMIC DNA]</scope>
    <source>
        <strain evidence="2 5">CECT 7696</strain>
    </source>
</reference>
<comment type="cofactor">
    <cofactor evidence="1">
        <name>Fe(2+)</name>
        <dbReference type="ChEBI" id="CHEBI:29033"/>
    </cofactor>
</comment>
<sequence length="246" mass="29411">MKLTQEQIEQFNKDGFLLIRNFANKELCDEILQKAKIHLENKVEPIESEQEYQRVQDTTVTVRRLRQVYDREKVFQDWMTNKEIRPMLKQLLNDTPVLTLAHHNSIMTKMPKDSTRTTWHQDRRYWNFENDDLISVWLSLDEEYLENGLLEFIPGSHKIDLKKEQFDETISFKDDLPENKELIKNAVHYNLNKGDIVLFHCKTLHHANKNETNNAKISFVYTVKAQNNKFIKNTRSDFKEIILEED</sequence>
<dbReference type="InterPro" id="IPR008775">
    <property type="entry name" value="Phytyl_CoA_dOase-like"/>
</dbReference>
<evidence type="ECO:0000313" key="5">
    <source>
        <dbReference type="Proteomes" id="UP000262712"/>
    </source>
</evidence>
<proteinExistence type="predicted"/>
<dbReference type="GO" id="GO:0005506">
    <property type="term" value="F:iron ion binding"/>
    <property type="evidence" value="ECO:0007669"/>
    <property type="project" value="UniProtKB-ARBA"/>
</dbReference>
<dbReference type="AlphaFoldDB" id="A0A2G1DI04"/>
<dbReference type="Gene3D" id="2.60.120.620">
    <property type="entry name" value="q2cbj1_9rhob like domain"/>
    <property type="match status" value="1"/>
</dbReference>
<dbReference type="RefSeq" id="WP_099342525.1">
    <property type="nucleotide sequence ID" value="NZ_CP032098.1"/>
</dbReference>
<keyword evidence="3" id="KW-0560">Oxidoreductase</keyword>
<dbReference type="SUPFAM" id="SSF51197">
    <property type="entry name" value="Clavaminate synthase-like"/>
    <property type="match status" value="1"/>
</dbReference>
<keyword evidence="3" id="KW-0223">Dioxygenase</keyword>
<gene>
    <name evidence="2" type="ORF">AMOL_2378</name>
    <name evidence="3" type="ORF">CPU12_07715</name>
</gene>
<dbReference type="EMBL" id="NXFY01000010">
    <property type="protein sequence ID" value="PHO17976.1"/>
    <property type="molecule type" value="Genomic_DNA"/>
</dbReference>
<evidence type="ECO:0000313" key="3">
    <source>
        <dbReference type="EMBL" id="PHO17976.1"/>
    </source>
</evidence>
<dbReference type="Proteomes" id="UP000221222">
    <property type="component" value="Unassembled WGS sequence"/>
</dbReference>
<dbReference type="KEGG" id="amol:AMOL_2378"/>
<dbReference type="GO" id="GO:0016706">
    <property type="term" value="F:2-oxoglutarate-dependent dioxygenase activity"/>
    <property type="evidence" value="ECO:0007669"/>
    <property type="project" value="UniProtKB-ARBA"/>
</dbReference>
<dbReference type="EMBL" id="CP032098">
    <property type="protein sequence ID" value="AXX93320.1"/>
    <property type="molecule type" value="Genomic_DNA"/>
</dbReference>
<keyword evidence="4" id="KW-1185">Reference proteome</keyword>
<dbReference type="Proteomes" id="UP000262712">
    <property type="component" value="Chromosome"/>
</dbReference>
<dbReference type="PANTHER" id="PTHR20883">
    <property type="entry name" value="PHYTANOYL-COA DIOXYGENASE DOMAIN CONTAINING 1"/>
    <property type="match status" value="1"/>
</dbReference>